<name>E1F9R5_GIAIA</name>
<reference evidence="1 2" key="1">
    <citation type="journal article" date="2010" name="BMC Genomics">
        <title>Genome analysis and comparative genomics of a Giardia intestinalis assemblage E isolate.</title>
        <authorList>
            <person name="Jerlstrom-Hultqvist J."/>
            <person name="Franzen O."/>
            <person name="Ankarklev J."/>
            <person name="Xu F."/>
            <person name="Nohynkova E."/>
            <person name="Andersson J.O."/>
            <person name="Svard S.G."/>
            <person name="Andersson B."/>
        </authorList>
    </citation>
    <scope>NUCLEOTIDE SEQUENCE [LARGE SCALE GENOMIC DNA]</scope>
    <source>
        <strain evidence="1 2">P15</strain>
    </source>
</reference>
<dbReference type="EMBL" id="ACVC01000769">
    <property type="protein sequence ID" value="EFO60777.1"/>
    <property type="molecule type" value="Genomic_DNA"/>
</dbReference>
<proteinExistence type="predicted"/>
<dbReference type="Proteomes" id="UP000008974">
    <property type="component" value="Unassembled WGS sequence"/>
</dbReference>
<sequence length="183" mass="19444">MLNQHTDASISPVRACALQVTITGQGPVHQEKGRSVYCVGILCAPYVALAGRGAALPNPLLASPHLEPVCTSLLPSTWWLQLAIRTLGLLHHTVRVLIVGWRSQITLAFSASCLYSTIVAARLTSGPAHGQQAGRLATLGDLRTQDHPTSRQLAVATPRTSIEASGSLSRGTRIAPVFVLRLC</sequence>
<gene>
    <name evidence="1" type="ORF">GLP15_4892</name>
</gene>
<accession>E1F9R5</accession>
<evidence type="ECO:0000313" key="2">
    <source>
        <dbReference type="Proteomes" id="UP000008974"/>
    </source>
</evidence>
<evidence type="ECO:0000313" key="1">
    <source>
        <dbReference type="EMBL" id="EFO60777.1"/>
    </source>
</evidence>
<organism evidence="1 2">
    <name type="scientific">Giardia intestinalis (strain P15)</name>
    <name type="common">Giardia lamblia</name>
    <dbReference type="NCBI Taxonomy" id="658858"/>
    <lineage>
        <taxon>Eukaryota</taxon>
        <taxon>Metamonada</taxon>
        <taxon>Diplomonadida</taxon>
        <taxon>Hexamitidae</taxon>
        <taxon>Giardiinae</taxon>
        <taxon>Giardia</taxon>
    </lineage>
</organism>
<dbReference type="VEuPathDB" id="GiardiaDB:GLP15_4892"/>
<protein>
    <submittedName>
        <fullName evidence="1">Uncharacterized protein</fullName>
    </submittedName>
</protein>
<comment type="caution">
    <text evidence="1">The sequence shown here is derived from an EMBL/GenBank/DDBJ whole genome shotgun (WGS) entry which is preliminary data.</text>
</comment>
<dbReference type="AlphaFoldDB" id="E1F9R5"/>